<comment type="caution">
    <text evidence="1">The sequence shown here is derived from an EMBL/GenBank/DDBJ whole genome shotgun (WGS) entry which is preliminary data.</text>
</comment>
<dbReference type="Proteomes" id="UP000790709">
    <property type="component" value="Unassembled WGS sequence"/>
</dbReference>
<sequence>MSFTLKSSFTRLLPTCSRSFQNRAALRPIPPPTAGDISTPQEFLKLIGRSSETKVSVESWDAFWRTSGLDLKRAGLSVQDRRYILWCMEKFRQHGSVDDYAHEISPKKTIRGRGPAVQLGKRIRSRRER</sequence>
<evidence type="ECO:0000313" key="2">
    <source>
        <dbReference type="Proteomes" id="UP000790709"/>
    </source>
</evidence>
<protein>
    <submittedName>
        <fullName evidence="1">Uncharacterized protein</fullName>
    </submittedName>
</protein>
<evidence type="ECO:0000313" key="1">
    <source>
        <dbReference type="EMBL" id="KAH7928438.1"/>
    </source>
</evidence>
<proteinExistence type="predicted"/>
<accession>A0ACB8BUB4</accession>
<dbReference type="EMBL" id="MU266353">
    <property type="protein sequence ID" value="KAH7928438.1"/>
    <property type="molecule type" value="Genomic_DNA"/>
</dbReference>
<keyword evidence="2" id="KW-1185">Reference proteome</keyword>
<organism evidence="1 2">
    <name type="scientific">Leucogyrophana mollusca</name>
    <dbReference type="NCBI Taxonomy" id="85980"/>
    <lineage>
        <taxon>Eukaryota</taxon>
        <taxon>Fungi</taxon>
        <taxon>Dikarya</taxon>
        <taxon>Basidiomycota</taxon>
        <taxon>Agaricomycotina</taxon>
        <taxon>Agaricomycetes</taxon>
        <taxon>Agaricomycetidae</taxon>
        <taxon>Boletales</taxon>
        <taxon>Boletales incertae sedis</taxon>
        <taxon>Leucogyrophana</taxon>
    </lineage>
</organism>
<reference evidence="1" key="1">
    <citation type="journal article" date="2021" name="New Phytol.">
        <title>Evolutionary innovations through gain and loss of genes in the ectomycorrhizal Boletales.</title>
        <authorList>
            <person name="Wu G."/>
            <person name="Miyauchi S."/>
            <person name="Morin E."/>
            <person name="Kuo A."/>
            <person name="Drula E."/>
            <person name="Varga T."/>
            <person name="Kohler A."/>
            <person name="Feng B."/>
            <person name="Cao Y."/>
            <person name="Lipzen A."/>
            <person name="Daum C."/>
            <person name="Hundley H."/>
            <person name="Pangilinan J."/>
            <person name="Johnson J."/>
            <person name="Barry K."/>
            <person name="LaButti K."/>
            <person name="Ng V."/>
            <person name="Ahrendt S."/>
            <person name="Min B."/>
            <person name="Choi I.G."/>
            <person name="Park H."/>
            <person name="Plett J.M."/>
            <person name="Magnuson J."/>
            <person name="Spatafora J.W."/>
            <person name="Nagy L.G."/>
            <person name="Henrissat B."/>
            <person name="Grigoriev I.V."/>
            <person name="Yang Z.L."/>
            <person name="Xu J."/>
            <person name="Martin F.M."/>
        </authorList>
    </citation>
    <scope>NUCLEOTIDE SEQUENCE</scope>
    <source>
        <strain evidence="1">KUC20120723A-06</strain>
    </source>
</reference>
<gene>
    <name evidence="1" type="ORF">BV22DRAFT_1004791</name>
</gene>
<name>A0ACB8BUB4_9AGAM</name>